<sequence length="129" mass="15039">MKIEHIAIWVKDLEKMKAFYENYFNGKANEKYRNETKGFESYFISFDSGARLELMQMPQIPDSKNDVYEQFIGIVHLAISVGTQEKVDLLTEKIANDGFEIIGKPRWTGDGYYESVIFDPEKNRIEITI</sequence>
<reference evidence="2" key="1">
    <citation type="submission" date="2021-12" db="EMBL/GenBank/DDBJ databases">
        <authorList>
            <person name="Rodrigo-Torres L."/>
            <person name="Arahal R. D."/>
            <person name="Lucena T."/>
        </authorList>
    </citation>
    <scope>NUCLEOTIDE SEQUENCE</scope>
    <source>
        <strain evidence="2">CECT 8858</strain>
    </source>
</reference>
<dbReference type="Proteomes" id="UP000837932">
    <property type="component" value="Unassembled WGS sequence"/>
</dbReference>
<feature type="domain" description="VOC" evidence="1">
    <location>
        <begin position="2"/>
        <end position="129"/>
    </location>
</feature>
<comment type="caution">
    <text evidence="2">The sequence shown here is derived from an EMBL/GenBank/DDBJ whole genome shotgun (WGS) entry which is preliminary data.</text>
</comment>
<evidence type="ECO:0000259" key="1">
    <source>
        <dbReference type="PROSITE" id="PS51819"/>
    </source>
</evidence>
<evidence type="ECO:0000313" key="3">
    <source>
        <dbReference type="Proteomes" id="UP000837932"/>
    </source>
</evidence>
<dbReference type="InterPro" id="IPR051332">
    <property type="entry name" value="Fosfomycin_Res_Enzymes"/>
</dbReference>
<protein>
    <recommendedName>
        <fullName evidence="1">VOC domain-containing protein</fullName>
    </recommendedName>
</protein>
<dbReference type="SUPFAM" id="SSF54593">
    <property type="entry name" value="Glyoxalase/Bleomycin resistance protein/Dihydroxybiphenyl dioxygenase"/>
    <property type="match status" value="1"/>
</dbReference>
<dbReference type="Gene3D" id="3.10.180.10">
    <property type="entry name" value="2,3-Dihydroxybiphenyl 1,2-Dioxygenase, domain 1"/>
    <property type="match status" value="1"/>
</dbReference>
<dbReference type="InterPro" id="IPR037523">
    <property type="entry name" value="VOC_core"/>
</dbReference>
<gene>
    <name evidence="2" type="ORF">EMA8858_02511</name>
</gene>
<dbReference type="PROSITE" id="PS51819">
    <property type="entry name" value="VOC"/>
    <property type="match status" value="1"/>
</dbReference>
<dbReference type="PANTHER" id="PTHR36113">
    <property type="entry name" value="LYASE, PUTATIVE-RELATED-RELATED"/>
    <property type="match status" value="1"/>
</dbReference>
<name>A0ABN8EXJ5_9BACT</name>
<proteinExistence type="predicted"/>
<dbReference type="PANTHER" id="PTHR36113:SF1">
    <property type="entry name" value="GLYOXALASE_BLEOMYCIN RESISTANCE PROTEIN_DIOXYGENASE"/>
    <property type="match status" value="1"/>
</dbReference>
<dbReference type="EMBL" id="CAKLPY010000002">
    <property type="protein sequence ID" value="CAH0996379.1"/>
    <property type="molecule type" value="Genomic_DNA"/>
</dbReference>
<evidence type="ECO:0000313" key="2">
    <source>
        <dbReference type="EMBL" id="CAH0996379.1"/>
    </source>
</evidence>
<organism evidence="2 3">
    <name type="scientific">Emticicia aquatica</name>
    <dbReference type="NCBI Taxonomy" id="1681835"/>
    <lineage>
        <taxon>Bacteria</taxon>
        <taxon>Pseudomonadati</taxon>
        <taxon>Bacteroidota</taxon>
        <taxon>Cytophagia</taxon>
        <taxon>Cytophagales</taxon>
        <taxon>Leadbetterellaceae</taxon>
        <taxon>Emticicia</taxon>
    </lineage>
</organism>
<dbReference type="InterPro" id="IPR029068">
    <property type="entry name" value="Glyas_Bleomycin-R_OHBP_Dase"/>
</dbReference>
<dbReference type="InterPro" id="IPR004360">
    <property type="entry name" value="Glyas_Fos-R_dOase_dom"/>
</dbReference>
<accession>A0ABN8EXJ5</accession>
<keyword evidence="3" id="KW-1185">Reference proteome</keyword>
<dbReference type="RefSeq" id="WP_238806939.1">
    <property type="nucleotide sequence ID" value="NZ_CAKLPY010000002.1"/>
</dbReference>
<dbReference type="Pfam" id="PF00903">
    <property type="entry name" value="Glyoxalase"/>
    <property type="match status" value="1"/>
</dbReference>